<dbReference type="SUPFAM" id="SSF46579">
    <property type="entry name" value="Prefoldin"/>
    <property type="match status" value="1"/>
</dbReference>
<dbReference type="Gene3D" id="1.10.245.10">
    <property type="entry name" value="SWIB/MDM2 domain"/>
    <property type="match status" value="1"/>
</dbReference>
<evidence type="ECO:0000256" key="1">
    <source>
        <dbReference type="SAM" id="MobiDB-lite"/>
    </source>
</evidence>
<dbReference type="CDD" id="cd10567">
    <property type="entry name" value="SWIB-MDM2_like"/>
    <property type="match status" value="1"/>
</dbReference>
<dbReference type="SMART" id="SM00151">
    <property type="entry name" value="SWIB"/>
    <property type="match status" value="1"/>
</dbReference>
<dbReference type="InterPro" id="IPR019835">
    <property type="entry name" value="SWIB_domain"/>
</dbReference>
<protein>
    <submittedName>
        <fullName evidence="3">Swib-Domain Containing Protein</fullName>
    </submittedName>
</protein>
<evidence type="ECO:0000313" key="3">
    <source>
        <dbReference type="EMBL" id="XDO01986.1"/>
    </source>
</evidence>
<feature type="region of interest" description="Disordered" evidence="1">
    <location>
        <begin position="1"/>
        <end position="58"/>
    </location>
</feature>
<name>A0AB39J6Q2_9VIRU</name>
<dbReference type="Pfam" id="PF02201">
    <property type="entry name" value="SWIB"/>
    <property type="match status" value="1"/>
</dbReference>
<dbReference type="EMBL" id="PP542043">
    <property type="protein sequence ID" value="XDO01986.1"/>
    <property type="molecule type" value="Genomic_DNA"/>
</dbReference>
<gene>
    <name evidence="3" type="ORF">FloV-SA2_00167</name>
</gene>
<dbReference type="PROSITE" id="PS51925">
    <property type="entry name" value="SWIB_MDM2"/>
    <property type="match status" value="1"/>
</dbReference>
<evidence type="ECO:0000259" key="2">
    <source>
        <dbReference type="PROSITE" id="PS51925"/>
    </source>
</evidence>
<organism evidence="3">
    <name type="scientific">Florenciella sp. virus SA2</name>
    <dbReference type="NCBI Taxonomy" id="3240092"/>
    <lineage>
        <taxon>Viruses</taxon>
    </lineage>
</organism>
<dbReference type="InterPro" id="IPR003121">
    <property type="entry name" value="SWIB_MDM2_domain"/>
</dbReference>
<dbReference type="PANTHER" id="PTHR13844">
    <property type="entry name" value="SWI/SNF-RELATED MATRIX-ASSOCIATED ACTIN-DEPENDENT REGULATOR OF CHROMATIN SUBFAMILY D"/>
    <property type="match status" value="1"/>
</dbReference>
<sequence>MPAVKTSVKSSTTKPKSSKKTTKSTKSQKPVEEPPAPTPAAAPVEETNSEHVTVTEPDQVTIETSMTETLQSFSDSIQSLTAAITKLKADYKTLEKQVLKEARVMDKAIAKRNKSKGTRAPSGFVKPTAISKELASFLSVSADTTLARTQVTKMITAYVKENKLQAPDNGRKILPDKKLMDLLKCKSDEEVTYFNLQKFMKPHFVKA</sequence>
<proteinExistence type="predicted"/>
<accession>A0AB39J6Q2</accession>
<dbReference type="InterPro" id="IPR036885">
    <property type="entry name" value="SWIB_MDM2_dom_sf"/>
</dbReference>
<reference evidence="3" key="1">
    <citation type="submission" date="2024-03" db="EMBL/GenBank/DDBJ databases">
        <title>Eukaryotic viruses encode the ribosomal protein eL40.</title>
        <authorList>
            <person name="Thomy J."/>
            <person name="Schvarcz C.R."/>
            <person name="McBeain K.A."/>
            <person name="Edwards K.F."/>
            <person name="Steward G.F."/>
        </authorList>
    </citation>
    <scope>NUCLEOTIDE SEQUENCE</scope>
    <source>
        <strain evidence="3">FloV-SA2</strain>
    </source>
</reference>
<feature type="domain" description="DM2" evidence="2">
    <location>
        <begin position="123"/>
        <end position="206"/>
    </location>
</feature>
<dbReference type="SUPFAM" id="SSF47592">
    <property type="entry name" value="SWIB/MDM2 domain"/>
    <property type="match status" value="1"/>
</dbReference>
<feature type="compositionally biased region" description="Low complexity" evidence="1">
    <location>
        <begin position="1"/>
        <end position="15"/>
    </location>
</feature>